<feature type="region of interest" description="Disordered" evidence="2">
    <location>
        <begin position="14"/>
        <end position="87"/>
    </location>
</feature>
<comment type="caution">
    <text evidence="3">The sequence shown here is derived from an EMBL/GenBank/DDBJ whole genome shotgun (WGS) entry which is preliminary data.</text>
</comment>
<evidence type="ECO:0000313" key="4">
    <source>
        <dbReference type="Proteomes" id="UP001187343"/>
    </source>
</evidence>
<protein>
    <submittedName>
        <fullName evidence="3">Uncharacterized protein</fullName>
    </submittedName>
</protein>
<evidence type="ECO:0000256" key="1">
    <source>
        <dbReference type="SAM" id="Coils"/>
    </source>
</evidence>
<accession>A0AA88Q5J7</accession>
<gene>
    <name evidence="3" type="ORF">Q8A67_008124</name>
</gene>
<organism evidence="3 4">
    <name type="scientific">Cirrhinus molitorella</name>
    <name type="common">mud carp</name>
    <dbReference type="NCBI Taxonomy" id="172907"/>
    <lineage>
        <taxon>Eukaryota</taxon>
        <taxon>Metazoa</taxon>
        <taxon>Chordata</taxon>
        <taxon>Craniata</taxon>
        <taxon>Vertebrata</taxon>
        <taxon>Euteleostomi</taxon>
        <taxon>Actinopterygii</taxon>
        <taxon>Neopterygii</taxon>
        <taxon>Teleostei</taxon>
        <taxon>Ostariophysi</taxon>
        <taxon>Cypriniformes</taxon>
        <taxon>Cyprinidae</taxon>
        <taxon>Labeoninae</taxon>
        <taxon>Labeonini</taxon>
        <taxon>Cirrhinus</taxon>
    </lineage>
</organism>
<dbReference type="Proteomes" id="UP001187343">
    <property type="component" value="Unassembled WGS sequence"/>
</dbReference>
<keyword evidence="1" id="KW-0175">Coiled coil</keyword>
<name>A0AA88Q5J7_9TELE</name>
<feature type="compositionally biased region" description="Polar residues" evidence="2">
    <location>
        <begin position="28"/>
        <end position="37"/>
    </location>
</feature>
<proteinExistence type="predicted"/>
<evidence type="ECO:0000256" key="2">
    <source>
        <dbReference type="SAM" id="MobiDB-lite"/>
    </source>
</evidence>
<dbReference type="EMBL" id="JAUYZG010000007">
    <property type="protein sequence ID" value="KAK2903411.1"/>
    <property type="molecule type" value="Genomic_DNA"/>
</dbReference>
<sequence length="131" mass="15246">MSRCTLRRSCSHHQLRGLQSAPAIPALNPSTAQSNITSSGNNNGNPLSTEPETRTINSRIQEQQRQGLTLEERQRRGLALEERQRRGLTLEERQRRGLTLEEKELQRRRLTLEAEQLRQHDMAQREEQLRQ</sequence>
<feature type="compositionally biased region" description="Polar residues" evidence="2">
    <location>
        <begin position="46"/>
        <end position="67"/>
    </location>
</feature>
<evidence type="ECO:0000313" key="3">
    <source>
        <dbReference type="EMBL" id="KAK2903411.1"/>
    </source>
</evidence>
<feature type="compositionally biased region" description="Basic and acidic residues" evidence="2">
    <location>
        <begin position="70"/>
        <end position="87"/>
    </location>
</feature>
<feature type="coiled-coil region" evidence="1">
    <location>
        <begin position="88"/>
        <end position="120"/>
    </location>
</feature>
<dbReference type="AlphaFoldDB" id="A0AA88Q5J7"/>
<keyword evidence="4" id="KW-1185">Reference proteome</keyword>
<reference evidence="3" key="1">
    <citation type="submission" date="2023-08" db="EMBL/GenBank/DDBJ databases">
        <title>Chromosome-level Genome Assembly of mud carp (Cirrhinus molitorella).</title>
        <authorList>
            <person name="Liu H."/>
        </authorList>
    </citation>
    <scope>NUCLEOTIDE SEQUENCE</scope>
    <source>
        <strain evidence="3">Prfri</strain>
        <tissue evidence="3">Muscle</tissue>
    </source>
</reference>